<dbReference type="CDD" id="cd12952">
    <property type="entry name" value="MMP_ACEL2062"/>
    <property type="match status" value="1"/>
</dbReference>
<dbReference type="AlphaFoldDB" id="C7PW45"/>
<dbReference type="Proteomes" id="UP000000851">
    <property type="component" value="Chromosome"/>
</dbReference>
<organism evidence="1 2">
    <name type="scientific">Catenulispora acidiphila (strain DSM 44928 / JCM 14897 / NBRC 102108 / NRRL B-24433 / ID139908)</name>
    <dbReference type="NCBI Taxonomy" id="479433"/>
    <lineage>
        <taxon>Bacteria</taxon>
        <taxon>Bacillati</taxon>
        <taxon>Actinomycetota</taxon>
        <taxon>Actinomycetes</taxon>
        <taxon>Catenulisporales</taxon>
        <taxon>Catenulisporaceae</taxon>
        <taxon>Catenulispora</taxon>
    </lineage>
</organism>
<dbReference type="InterPro" id="IPR010428">
    <property type="entry name" value="Zincin_1"/>
</dbReference>
<dbReference type="RefSeq" id="WP_015793022.1">
    <property type="nucleotide sequence ID" value="NC_013131.1"/>
</dbReference>
<keyword evidence="2" id="KW-1185">Reference proteome</keyword>
<dbReference type="SUPFAM" id="SSF55486">
    <property type="entry name" value="Metalloproteases ('zincins'), catalytic domain"/>
    <property type="match status" value="1"/>
</dbReference>
<accession>C7PW45</accession>
<dbReference type="HOGENOM" id="CLU_123836_1_0_11"/>
<dbReference type="InterPro" id="IPR038555">
    <property type="entry name" value="Zincin_1_sf"/>
</dbReference>
<evidence type="ECO:0000313" key="1">
    <source>
        <dbReference type="EMBL" id="ACU73293.1"/>
    </source>
</evidence>
<gene>
    <name evidence="1" type="ordered locus">Caci_4429</name>
</gene>
<reference evidence="1 2" key="1">
    <citation type="journal article" date="2009" name="Stand. Genomic Sci.">
        <title>Complete genome sequence of Catenulispora acidiphila type strain (ID 139908).</title>
        <authorList>
            <person name="Copeland A."/>
            <person name="Lapidus A."/>
            <person name="Glavina Del Rio T."/>
            <person name="Nolan M."/>
            <person name="Lucas S."/>
            <person name="Chen F."/>
            <person name="Tice H."/>
            <person name="Cheng J.F."/>
            <person name="Bruce D."/>
            <person name="Goodwin L."/>
            <person name="Pitluck S."/>
            <person name="Mikhailova N."/>
            <person name="Pati A."/>
            <person name="Ivanova N."/>
            <person name="Mavromatis K."/>
            <person name="Chen A."/>
            <person name="Palaniappan K."/>
            <person name="Chain P."/>
            <person name="Land M."/>
            <person name="Hauser L."/>
            <person name="Chang Y.J."/>
            <person name="Jeffries C.D."/>
            <person name="Chertkov O."/>
            <person name="Brettin T."/>
            <person name="Detter J.C."/>
            <person name="Han C."/>
            <person name="Ali Z."/>
            <person name="Tindall B.J."/>
            <person name="Goker M."/>
            <person name="Bristow J."/>
            <person name="Eisen J.A."/>
            <person name="Markowitz V."/>
            <person name="Hugenholtz P."/>
            <person name="Kyrpides N.C."/>
            <person name="Klenk H.P."/>
        </authorList>
    </citation>
    <scope>NUCLEOTIDE SEQUENCE [LARGE SCALE GENOMIC DNA]</scope>
    <source>
        <strain evidence="2">DSM 44928 / JCM 14897 / NBRC 102108 / NRRL B-24433 / ID139908</strain>
    </source>
</reference>
<proteinExistence type="predicted"/>
<dbReference type="InParanoid" id="C7PW45"/>
<sequence>MITIAPEQFEELVGQALDSIPPALGRQIRNVAVVVEAEAPYSGLLGLYEGVPLTGRGEWYSGVLPDRITIYRNEILKICHSYDDVVREVREVRTTVIHEVGHHFGIDDDRLHELGW</sequence>
<evidence type="ECO:0000313" key="2">
    <source>
        <dbReference type="Proteomes" id="UP000000851"/>
    </source>
</evidence>
<dbReference type="eggNOG" id="COG3824">
    <property type="taxonomic scope" value="Bacteria"/>
</dbReference>
<dbReference type="EMBL" id="CP001700">
    <property type="protein sequence ID" value="ACU73293.1"/>
    <property type="molecule type" value="Genomic_DNA"/>
</dbReference>
<dbReference type="Gene3D" id="3.30.2010.20">
    <property type="match status" value="1"/>
</dbReference>
<evidence type="ECO:0008006" key="3">
    <source>
        <dbReference type="Google" id="ProtNLM"/>
    </source>
</evidence>
<dbReference type="KEGG" id="cai:Caci_4429"/>
<dbReference type="Pfam" id="PF06262">
    <property type="entry name" value="Zincin_1"/>
    <property type="match status" value="1"/>
</dbReference>
<protein>
    <recommendedName>
        <fullName evidence="3">Metallopeptidase family protein</fullName>
    </recommendedName>
</protein>
<dbReference type="OrthoDB" id="9806895at2"/>
<name>C7PW45_CATAD</name>
<dbReference type="STRING" id="479433.Caci_4429"/>